<dbReference type="GO" id="GO:0016757">
    <property type="term" value="F:glycosyltransferase activity"/>
    <property type="evidence" value="ECO:0007669"/>
    <property type="project" value="UniProtKB-ARBA"/>
</dbReference>
<dbReference type="Gene3D" id="3.40.50.2000">
    <property type="entry name" value="Glycogen Phosphorylase B"/>
    <property type="match status" value="2"/>
</dbReference>
<dbReference type="OrthoDB" id="570545at2"/>
<evidence type="ECO:0000313" key="3">
    <source>
        <dbReference type="Proteomes" id="UP000199548"/>
    </source>
</evidence>
<dbReference type="SUPFAM" id="SSF53756">
    <property type="entry name" value="UDP-Glycosyltransferase/glycogen phosphorylase"/>
    <property type="match status" value="1"/>
</dbReference>
<dbReference type="CDD" id="cd03811">
    <property type="entry name" value="GT4_GT28_WabH-like"/>
    <property type="match status" value="1"/>
</dbReference>
<feature type="domain" description="Glycosyltransferase subfamily 4-like N-terminal" evidence="1">
    <location>
        <begin position="17"/>
        <end position="171"/>
    </location>
</feature>
<gene>
    <name evidence="2" type="ORF">SAMN05192543_101398</name>
</gene>
<proteinExistence type="predicted"/>
<sequence length="360" mass="39191">MKQSYDVILHIPSLGGGGAERVALDIARHFVAEKKTVALFIYRNGSAYELPAGVDVIVSRSNGHIGRVLEFRALLRNVEVQTVVSFLPYANLVSLLANLWVRQRPRLVVSEHLSSVELGHPSLKERIKFALLTLLYKRSDCIVAVSEGIAADLRMRLGKAISHKIVVIYNPCRITEIYDSCPSGDAQNQTILAVGRLVPQKGFDTLISAFRDVRKRVADAQLTILGEGPERLKLEALVAQYGLQESIALPGFSRDIAGAYQCADLFVCSSRAEGFGNVIVEALSFGLPVVSTACRHGPEEILEGGRYGTLVPVGDERALADAIVAALGTTVDSMRQIARSRDFSLDIIGDRYMKVAGFNA</sequence>
<dbReference type="InterPro" id="IPR028098">
    <property type="entry name" value="Glyco_trans_4-like_N"/>
</dbReference>
<protein>
    <submittedName>
        <fullName evidence="2">Glycosyltransferase involved in cell wall bisynthesis</fullName>
    </submittedName>
</protein>
<dbReference type="PANTHER" id="PTHR12526">
    <property type="entry name" value="GLYCOSYLTRANSFERASE"/>
    <property type="match status" value="1"/>
</dbReference>
<evidence type="ECO:0000259" key="1">
    <source>
        <dbReference type="Pfam" id="PF13439"/>
    </source>
</evidence>
<organism evidence="2 3">
    <name type="scientific">Paraburkholderia megapolitana</name>
    <dbReference type="NCBI Taxonomy" id="420953"/>
    <lineage>
        <taxon>Bacteria</taxon>
        <taxon>Pseudomonadati</taxon>
        <taxon>Pseudomonadota</taxon>
        <taxon>Betaproteobacteria</taxon>
        <taxon>Burkholderiales</taxon>
        <taxon>Burkholderiaceae</taxon>
        <taxon>Paraburkholderia</taxon>
    </lineage>
</organism>
<name>A0A1I3DMC0_9BURK</name>
<keyword evidence="2" id="KW-0808">Transferase</keyword>
<dbReference type="Proteomes" id="UP000199548">
    <property type="component" value="Unassembled WGS sequence"/>
</dbReference>
<evidence type="ECO:0000313" key="2">
    <source>
        <dbReference type="EMBL" id="SFH87631.1"/>
    </source>
</evidence>
<dbReference type="EMBL" id="FOQU01000001">
    <property type="protein sequence ID" value="SFH87631.1"/>
    <property type="molecule type" value="Genomic_DNA"/>
</dbReference>
<dbReference type="PANTHER" id="PTHR12526:SF630">
    <property type="entry name" value="GLYCOSYLTRANSFERASE"/>
    <property type="match status" value="1"/>
</dbReference>
<dbReference type="Pfam" id="PF13439">
    <property type="entry name" value="Glyco_transf_4"/>
    <property type="match status" value="1"/>
</dbReference>
<dbReference type="AlphaFoldDB" id="A0A1I3DMC0"/>
<dbReference type="Pfam" id="PF13692">
    <property type="entry name" value="Glyco_trans_1_4"/>
    <property type="match status" value="1"/>
</dbReference>
<dbReference type="STRING" id="420953.SAMN05192543_101398"/>
<keyword evidence="3" id="KW-1185">Reference proteome</keyword>
<dbReference type="RefSeq" id="WP_091006769.1">
    <property type="nucleotide sequence ID" value="NZ_CP041743.1"/>
</dbReference>
<reference evidence="2 3" key="1">
    <citation type="submission" date="2016-10" db="EMBL/GenBank/DDBJ databases">
        <authorList>
            <person name="de Groot N.N."/>
        </authorList>
    </citation>
    <scope>NUCLEOTIDE SEQUENCE [LARGE SCALE GENOMIC DNA]</scope>
    <source>
        <strain evidence="2 3">LMG 23650</strain>
    </source>
</reference>
<accession>A0A1I3DMC0</accession>